<reference evidence="2" key="1">
    <citation type="submission" date="2017-12" db="EMBL/GenBank/DDBJ databases">
        <title>Genome Sequencing Reveals a Rich Biosynthetic Potential.</title>
        <authorList>
            <person name="Bertrand R.L."/>
            <person name="Abdel-Hameed M.E."/>
            <person name="Sorensen J.L."/>
        </authorList>
    </citation>
    <scope>NUCLEOTIDE SEQUENCE</scope>
</reference>
<sequence length="333" mass="37573">MNTTSTSATARSVRKALEQSNIHIDDIAGGERGMDLVEKARAIVKGERHLAPGHVKTTADGKLEDEEEAIRWIETAWEEDGLKCTWNTDFTRDSIPRLDIRDPTLYILTAFSADEKHINIKHRADKPIDEAENQCARSGAAMVRLKRKFDSLADGTYVDEEAKRKQDKDKHRPADKTSHKQEIPTDHFQADTKSFAFTLAIRPRDAKVFVHLGEETFTKKGQSLTTNWHAHELADYNLKHAGRWIELHRDIDNVLDLGTLTWKQEMKDLCNKILESEQSRKIRRNNMSAVAADPAPSTLSPLSRDVSSHQLSPSPTNTLHPGTTTKHATSMNI</sequence>
<name>A0A2K9YDU7_CLAUC</name>
<accession>A0A2K9YDU7</accession>
<feature type="region of interest" description="Disordered" evidence="1">
    <location>
        <begin position="160"/>
        <end position="182"/>
    </location>
</feature>
<evidence type="ECO:0000256" key="1">
    <source>
        <dbReference type="SAM" id="MobiDB-lite"/>
    </source>
</evidence>
<dbReference type="AlphaFoldDB" id="A0A2K9YDU7"/>
<organism evidence="2">
    <name type="scientific">Cladonia uncialis subsp. uncialis</name>
    <dbReference type="NCBI Taxonomy" id="180999"/>
    <lineage>
        <taxon>Eukaryota</taxon>
        <taxon>Fungi</taxon>
        <taxon>Dikarya</taxon>
        <taxon>Ascomycota</taxon>
        <taxon>Pezizomycotina</taxon>
        <taxon>Lecanoromycetes</taxon>
        <taxon>OSLEUM clade</taxon>
        <taxon>Lecanoromycetidae</taxon>
        <taxon>Lecanorales</taxon>
        <taxon>Lecanorineae</taxon>
        <taxon>Cladoniaceae</taxon>
        <taxon>Cladonia</taxon>
    </lineage>
</organism>
<feature type="compositionally biased region" description="Polar residues" evidence="1">
    <location>
        <begin position="308"/>
        <end position="333"/>
    </location>
</feature>
<evidence type="ECO:0000313" key="2">
    <source>
        <dbReference type="EMBL" id="AUW31021.1"/>
    </source>
</evidence>
<dbReference type="EMBL" id="MG777489">
    <property type="protein sequence ID" value="AUW31021.1"/>
    <property type="molecule type" value="Genomic_DNA"/>
</dbReference>
<protein>
    <submittedName>
        <fullName evidence="2">Uncharacterized protein</fullName>
    </submittedName>
</protein>
<proteinExistence type="predicted"/>
<feature type="region of interest" description="Disordered" evidence="1">
    <location>
        <begin position="289"/>
        <end position="333"/>
    </location>
</feature>